<dbReference type="Proteomes" id="UP000054538">
    <property type="component" value="Unassembled WGS sequence"/>
</dbReference>
<dbReference type="InParanoid" id="A0A0D0DP96"/>
<reference evidence="2 3" key="1">
    <citation type="submission" date="2014-04" db="EMBL/GenBank/DDBJ databases">
        <authorList>
            <consortium name="DOE Joint Genome Institute"/>
            <person name="Kuo A."/>
            <person name="Kohler A."/>
            <person name="Jargeat P."/>
            <person name="Nagy L.G."/>
            <person name="Floudas D."/>
            <person name="Copeland A."/>
            <person name="Barry K.W."/>
            <person name="Cichocki N."/>
            <person name="Veneault-Fourrey C."/>
            <person name="LaButti K."/>
            <person name="Lindquist E.A."/>
            <person name="Lipzen A."/>
            <person name="Lundell T."/>
            <person name="Morin E."/>
            <person name="Murat C."/>
            <person name="Sun H."/>
            <person name="Tunlid A."/>
            <person name="Henrissat B."/>
            <person name="Grigoriev I.V."/>
            <person name="Hibbett D.S."/>
            <person name="Martin F."/>
            <person name="Nordberg H.P."/>
            <person name="Cantor M.N."/>
            <person name="Hua S.X."/>
        </authorList>
    </citation>
    <scope>NUCLEOTIDE SEQUENCE [LARGE SCALE GENOMIC DNA]</scope>
    <source>
        <strain evidence="2 3">Ve08.2h10</strain>
    </source>
</reference>
<reference evidence="3" key="2">
    <citation type="submission" date="2015-01" db="EMBL/GenBank/DDBJ databases">
        <title>Evolutionary Origins and Diversification of the Mycorrhizal Mutualists.</title>
        <authorList>
            <consortium name="DOE Joint Genome Institute"/>
            <consortium name="Mycorrhizal Genomics Consortium"/>
            <person name="Kohler A."/>
            <person name="Kuo A."/>
            <person name="Nagy L.G."/>
            <person name="Floudas D."/>
            <person name="Copeland A."/>
            <person name="Barry K.W."/>
            <person name="Cichocki N."/>
            <person name="Veneault-Fourrey C."/>
            <person name="LaButti K."/>
            <person name="Lindquist E.A."/>
            <person name="Lipzen A."/>
            <person name="Lundell T."/>
            <person name="Morin E."/>
            <person name="Murat C."/>
            <person name="Riley R."/>
            <person name="Ohm R."/>
            <person name="Sun H."/>
            <person name="Tunlid A."/>
            <person name="Henrissat B."/>
            <person name="Grigoriev I.V."/>
            <person name="Hibbett D.S."/>
            <person name="Martin F."/>
        </authorList>
    </citation>
    <scope>NUCLEOTIDE SEQUENCE [LARGE SCALE GENOMIC DNA]</scope>
    <source>
        <strain evidence="3">Ve08.2h10</strain>
    </source>
</reference>
<feature type="compositionally biased region" description="Polar residues" evidence="1">
    <location>
        <begin position="33"/>
        <end position="45"/>
    </location>
</feature>
<dbReference type="EMBL" id="KN825158">
    <property type="protein sequence ID" value="KIK93763.1"/>
    <property type="molecule type" value="Genomic_DNA"/>
</dbReference>
<dbReference type="AlphaFoldDB" id="A0A0D0DP96"/>
<dbReference type="HOGENOM" id="CLU_1777669_0_0_1"/>
<accession>A0A0D0DP96</accession>
<organism evidence="2 3">
    <name type="scientific">Paxillus rubicundulus Ve08.2h10</name>
    <dbReference type="NCBI Taxonomy" id="930991"/>
    <lineage>
        <taxon>Eukaryota</taxon>
        <taxon>Fungi</taxon>
        <taxon>Dikarya</taxon>
        <taxon>Basidiomycota</taxon>
        <taxon>Agaricomycotina</taxon>
        <taxon>Agaricomycetes</taxon>
        <taxon>Agaricomycetidae</taxon>
        <taxon>Boletales</taxon>
        <taxon>Paxilineae</taxon>
        <taxon>Paxillaceae</taxon>
        <taxon>Paxillus</taxon>
    </lineage>
</organism>
<evidence type="ECO:0000313" key="3">
    <source>
        <dbReference type="Proteomes" id="UP000054538"/>
    </source>
</evidence>
<evidence type="ECO:0000313" key="2">
    <source>
        <dbReference type="EMBL" id="KIK93763.1"/>
    </source>
</evidence>
<evidence type="ECO:0000256" key="1">
    <source>
        <dbReference type="SAM" id="MobiDB-lite"/>
    </source>
</evidence>
<feature type="compositionally biased region" description="Polar residues" evidence="1">
    <location>
        <begin position="76"/>
        <end position="101"/>
    </location>
</feature>
<dbReference type="OrthoDB" id="1875751at2759"/>
<feature type="region of interest" description="Disordered" evidence="1">
    <location>
        <begin position="27"/>
        <end position="144"/>
    </location>
</feature>
<name>A0A0D0DP96_9AGAM</name>
<proteinExistence type="predicted"/>
<feature type="compositionally biased region" description="Low complexity" evidence="1">
    <location>
        <begin position="46"/>
        <end position="57"/>
    </location>
</feature>
<feature type="compositionally biased region" description="Basic and acidic residues" evidence="1">
    <location>
        <begin position="123"/>
        <end position="144"/>
    </location>
</feature>
<keyword evidence="3" id="KW-1185">Reference proteome</keyword>
<sequence>MSSVRKENPDSDLYGDLYDDEFTVPLDDEYQSPVETTNSPTLENISESTSTATTPTTNVKSEPSGTVSLPAKPTAAESSGLSYSAQVAKQFSAYQQTPSQERQQRSAFPANPQAGPSAIATHEGLHDRGHQDRPIRPSEMKDEG</sequence>
<gene>
    <name evidence="2" type="ORF">PAXRUDRAFT_144348</name>
</gene>
<protein>
    <submittedName>
        <fullName evidence="2">Unplaced genomic scaffold scaffold_336, whole genome shotgun sequence</fullName>
    </submittedName>
</protein>
<feature type="compositionally biased region" description="Polar residues" evidence="1">
    <location>
        <begin position="58"/>
        <end position="67"/>
    </location>
</feature>